<dbReference type="InterPro" id="IPR010661">
    <property type="entry name" value="RVT_thumb"/>
</dbReference>
<organism evidence="15 16">
    <name type="scientific">Bos indicus x Bos taurus</name>
    <name type="common">Hybrid cattle</name>
    <dbReference type="NCBI Taxonomy" id="30522"/>
    <lineage>
        <taxon>Eukaryota</taxon>
        <taxon>Metazoa</taxon>
        <taxon>Chordata</taxon>
        <taxon>Craniata</taxon>
        <taxon>Vertebrata</taxon>
        <taxon>Euteleostomi</taxon>
        <taxon>Mammalia</taxon>
        <taxon>Eutheria</taxon>
        <taxon>Laurasiatheria</taxon>
        <taxon>Artiodactyla</taxon>
        <taxon>Ruminantia</taxon>
        <taxon>Pecora</taxon>
        <taxon>Bovidae</taxon>
        <taxon>Bovinae</taxon>
        <taxon>Bos</taxon>
    </lineage>
</organism>
<evidence type="ECO:0000259" key="12">
    <source>
        <dbReference type="PROSITE" id="PS50878"/>
    </source>
</evidence>
<reference evidence="15 16" key="1">
    <citation type="submission" date="2018-11" db="EMBL/GenBank/DDBJ databases">
        <title>Haplotype-resolved cattle genomes.</title>
        <authorList>
            <person name="Low W.Y."/>
            <person name="Tearle R."/>
            <person name="Bickhart D.M."/>
            <person name="Rosen B.D."/>
            <person name="Koren S."/>
            <person name="Rhie A."/>
            <person name="Hiendleder S."/>
            <person name="Phillippy A.M."/>
            <person name="Smith T.P.L."/>
            <person name="Williams J.L."/>
        </authorList>
    </citation>
    <scope>NUCLEOTIDE SEQUENCE [LARGE SCALE GENOMIC DNA]</scope>
</reference>
<dbReference type="Pfam" id="PF06817">
    <property type="entry name" value="RVT_thumb"/>
    <property type="match status" value="1"/>
</dbReference>
<keyword evidence="9" id="KW-0238">DNA-binding</keyword>
<keyword evidence="8" id="KW-0695">RNA-directed DNA polymerase</keyword>
<dbReference type="PROSITE" id="PS50994">
    <property type="entry name" value="INTEGRASE"/>
    <property type="match status" value="1"/>
</dbReference>
<reference evidence="15" key="2">
    <citation type="submission" date="2025-08" db="UniProtKB">
        <authorList>
            <consortium name="Ensembl"/>
        </authorList>
    </citation>
    <scope>IDENTIFICATION</scope>
</reference>
<dbReference type="Pfam" id="PF00075">
    <property type="entry name" value="RNase_H"/>
    <property type="match status" value="1"/>
</dbReference>
<dbReference type="PROSITE" id="PS50878">
    <property type="entry name" value="RT_POL"/>
    <property type="match status" value="1"/>
</dbReference>
<feature type="domain" description="Integrase-type" evidence="11">
    <location>
        <begin position="571"/>
        <end position="612"/>
    </location>
</feature>
<evidence type="ECO:0000256" key="8">
    <source>
        <dbReference type="ARBA" id="ARBA00022918"/>
    </source>
</evidence>
<keyword evidence="10" id="KW-0863">Zinc-finger</keyword>
<feature type="domain" description="Reverse transcriptase" evidence="12">
    <location>
        <begin position="42"/>
        <end position="230"/>
    </location>
</feature>
<dbReference type="Pfam" id="PF02022">
    <property type="entry name" value="Integrase_Zn"/>
    <property type="match status" value="1"/>
</dbReference>
<dbReference type="Pfam" id="PF00078">
    <property type="entry name" value="RVT_1"/>
    <property type="match status" value="1"/>
</dbReference>
<protein>
    <submittedName>
        <fullName evidence="15">Uncharacterized protein</fullName>
    </submittedName>
</protein>
<dbReference type="Gene3D" id="3.30.420.10">
    <property type="entry name" value="Ribonuclease H-like superfamily/Ribonuclease H"/>
    <property type="match status" value="1"/>
</dbReference>
<dbReference type="GO" id="GO:0004523">
    <property type="term" value="F:RNA-DNA hybrid ribonuclease activity"/>
    <property type="evidence" value="ECO:0007669"/>
    <property type="project" value="InterPro"/>
</dbReference>
<dbReference type="InterPro" id="IPR001584">
    <property type="entry name" value="Integrase_cat-core"/>
</dbReference>
<dbReference type="PANTHER" id="PTHR41694:SF3">
    <property type="entry name" value="RNA-DIRECTED DNA POLYMERASE-RELATED"/>
    <property type="match status" value="1"/>
</dbReference>
<dbReference type="Gene3D" id="3.10.10.10">
    <property type="entry name" value="HIV Type 1 Reverse Transcriptase, subunit A, domain 1"/>
    <property type="match status" value="1"/>
</dbReference>
<dbReference type="AlphaFoldDB" id="A0A4W2GXZ0"/>
<evidence type="ECO:0000313" key="15">
    <source>
        <dbReference type="Ensembl" id="ENSBIXP00005022374.1"/>
    </source>
</evidence>
<name>A0A4W2GXZ0_BOBOX</name>
<dbReference type="CDD" id="cd01645">
    <property type="entry name" value="RT_Rtv"/>
    <property type="match status" value="1"/>
</dbReference>
<keyword evidence="2" id="KW-0808">Transferase</keyword>
<dbReference type="Gene3D" id="1.10.10.200">
    <property type="match status" value="1"/>
</dbReference>
<keyword evidence="5" id="KW-0479">Metal-binding</keyword>
<evidence type="ECO:0000256" key="7">
    <source>
        <dbReference type="ARBA" id="ARBA00022801"/>
    </source>
</evidence>
<dbReference type="Ensembl" id="ENSBIXT00005051345.1">
    <property type="protein sequence ID" value="ENSBIXP00005022374.1"/>
    <property type="gene ID" value="ENSBIXG00005006522.1"/>
</dbReference>
<dbReference type="InterPro" id="IPR017856">
    <property type="entry name" value="Integrase-like_N"/>
</dbReference>
<evidence type="ECO:0000259" key="14">
    <source>
        <dbReference type="PROSITE" id="PS50994"/>
    </source>
</evidence>
<dbReference type="GO" id="GO:0003677">
    <property type="term" value="F:DNA binding"/>
    <property type="evidence" value="ECO:0007669"/>
    <property type="project" value="UniProtKB-KW"/>
</dbReference>
<dbReference type="InterPro" id="IPR043502">
    <property type="entry name" value="DNA/RNA_pol_sf"/>
</dbReference>
<evidence type="ECO:0000256" key="3">
    <source>
        <dbReference type="ARBA" id="ARBA00022695"/>
    </source>
</evidence>
<dbReference type="InterPro" id="IPR003308">
    <property type="entry name" value="Integrase_Zn-bd_dom_N"/>
</dbReference>
<evidence type="ECO:0000256" key="6">
    <source>
        <dbReference type="ARBA" id="ARBA00022759"/>
    </source>
</evidence>
<dbReference type="SUPFAM" id="SSF46919">
    <property type="entry name" value="N-terminal Zn binding domain of HIV integrase"/>
    <property type="match status" value="1"/>
</dbReference>
<evidence type="ECO:0000256" key="4">
    <source>
        <dbReference type="ARBA" id="ARBA00022722"/>
    </source>
</evidence>
<dbReference type="GO" id="GO:0003964">
    <property type="term" value="F:RNA-directed DNA polymerase activity"/>
    <property type="evidence" value="ECO:0007669"/>
    <property type="project" value="UniProtKB-KW"/>
</dbReference>
<evidence type="ECO:0000256" key="5">
    <source>
        <dbReference type="ARBA" id="ARBA00022723"/>
    </source>
</evidence>
<keyword evidence="10" id="KW-0862">Zinc</keyword>
<dbReference type="PANTHER" id="PTHR41694">
    <property type="entry name" value="ENDOGENOUS RETROVIRUS GROUP K MEMBER POL PROTEIN"/>
    <property type="match status" value="1"/>
</dbReference>
<dbReference type="PROSITE" id="PS50876">
    <property type="entry name" value="ZF_INTEGRASE"/>
    <property type="match status" value="1"/>
</dbReference>
<evidence type="ECO:0000256" key="9">
    <source>
        <dbReference type="ARBA" id="ARBA00023125"/>
    </source>
</evidence>
<dbReference type="InterPro" id="IPR036397">
    <property type="entry name" value="RNaseH_sf"/>
</dbReference>
<dbReference type="PROSITE" id="PS50879">
    <property type="entry name" value="RNASE_H_1"/>
    <property type="match status" value="1"/>
</dbReference>
<keyword evidence="7" id="KW-0378">Hydrolase</keyword>
<dbReference type="SUPFAM" id="SSF56672">
    <property type="entry name" value="DNA/RNA polymerases"/>
    <property type="match status" value="1"/>
</dbReference>
<dbReference type="InterPro" id="IPR000477">
    <property type="entry name" value="RT_dom"/>
</dbReference>
<proteinExistence type="inferred from homology"/>
<feature type="domain" description="Integrase catalytic" evidence="14">
    <location>
        <begin position="626"/>
        <end position="660"/>
    </location>
</feature>
<evidence type="ECO:0000313" key="16">
    <source>
        <dbReference type="Proteomes" id="UP000429181"/>
    </source>
</evidence>
<dbReference type="InterPro" id="IPR043128">
    <property type="entry name" value="Rev_trsase/Diguanyl_cyclase"/>
</dbReference>
<dbReference type="GO" id="GO:0008270">
    <property type="term" value="F:zinc ion binding"/>
    <property type="evidence" value="ECO:0007669"/>
    <property type="project" value="UniProtKB-KW"/>
</dbReference>
<keyword evidence="6" id="KW-0255">Endonuclease</keyword>
<evidence type="ECO:0000259" key="11">
    <source>
        <dbReference type="PROSITE" id="PS50876"/>
    </source>
</evidence>
<evidence type="ECO:0000256" key="1">
    <source>
        <dbReference type="ARBA" id="ARBA00010879"/>
    </source>
</evidence>
<sequence>MEAIELTPLPLNWEFDTPVWTPQWPLTKEKLAALMQLVNEQLQKAHIEPSFSPWNSPVFVIKKKSGKWQMLIDLRIVSNTMLPMGPLQPGLPSPSMVPKGWSVVIIDLQDCFFTIPLHSKDRKRFAFSVPSINHMASVKRFQWKVLPQRMMNSPTICQYLISVLLQPIRDKYPTAFIIHYMDDILLSMESELCLQQLYNEVTTTLQNHGLLVTPDKIQWKAPFSYLGHVMEESKIKPQKTQITVQSLHMRNDFQKLLGDINWLRPSVGIPTYALQNLFKILEGSPDPNSPRQLTKEAKEELALVEKRIQQSFSTWLDYDQPVSLYIFPTEHSPTAIIAQHSPIQWVYLHTKQSKKIVSYIEKIGHLIVSGRSCIQTLTGFDPYAIHVPLTKKELQIALQYNLTMQMALSDFQNVISFHLLKGKLWDFLQCTKFIVTNIIASQPISNAPTCFIVGNKKGIAGIVGPDIKEKLPTTYSSVQRVELYALYALLSLQPLSFNVYTDSKYLASLFPDFVTAFLYNLDEELYTPVSQTQALIRSHTEPSFIAHIRAHSGLPGPLVAGNDAFDRLIAPVFTSASDEHANLHTNANRLHSKYYIPLTEVRRIIKTCDVCAPLHLQTTISGVNPRGQQPNSLWQSDFTHCSLRKFSLLFVSVDTFSGFI</sequence>
<feature type="domain" description="RNase H type-1" evidence="13">
    <location>
        <begin position="444"/>
        <end position="574"/>
    </location>
</feature>
<keyword evidence="4" id="KW-0540">Nuclease</keyword>
<dbReference type="Gene3D" id="3.30.70.270">
    <property type="match status" value="2"/>
</dbReference>
<accession>A0A4W2GXZ0</accession>
<dbReference type="InterPro" id="IPR002156">
    <property type="entry name" value="RNaseH_domain"/>
</dbReference>
<dbReference type="Proteomes" id="UP000429181">
    <property type="component" value="Chromosome 28"/>
</dbReference>
<evidence type="ECO:0000256" key="10">
    <source>
        <dbReference type="PROSITE-ProRule" id="PRU00450"/>
    </source>
</evidence>
<comment type="similarity">
    <text evidence="1">Belongs to the beta type-B retroviral polymerase family. HERV class-II K(HML-2) pol subfamily.</text>
</comment>
<evidence type="ECO:0000259" key="13">
    <source>
        <dbReference type="PROSITE" id="PS50879"/>
    </source>
</evidence>
<dbReference type="GO" id="GO:0015074">
    <property type="term" value="P:DNA integration"/>
    <property type="evidence" value="ECO:0007669"/>
    <property type="project" value="InterPro"/>
</dbReference>
<dbReference type="GO" id="GO:0035613">
    <property type="term" value="F:RNA stem-loop binding"/>
    <property type="evidence" value="ECO:0007669"/>
    <property type="project" value="TreeGrafter"/>
</dbReference>
<evidence type="ECO:0000256" key="2">
    <source>
        <dbReference type="ARBA" id="ARBA00022679"/>
    </source>
</evidence>
<dbReference type="GeneTree" id="ENSGT00670000098165"/>
<keyword evidence="3" id="KW-0548">Nucleotidyltransferase</keyword>